<dbReference type="EMBL" id="JACIDS010000002">
    <property type="protein sequence ID" value="MBB3930358.1"/>
    <property type="molecule type" value="Genomic_DNA"/>
</dbReference>
<dbReference type="Proteomes" id="UP000553963">
    <property type="component" value="Unassembled WGS sequence"/>
</dbReference>
<dbReference type="InterPro" id="IPR000683">
    <property type="entry name" value="Gfo/Idh/MocA-like_OxRdtase_N"/>
</dbReference>
<dbReference type="InterPro" id="IPR036291">
    <property type="entry name" value="NAD(P)-bd_dom_sf"/>
</dbReference>
<feature type="domain" description="Gfo/Idh/MocA-like oxidoreductase N-terminal" evidence="3">
    <location>
        <begin position="6"/>
        <end position="130"/>
    </location>
</feature>
<evidence type="ECO:0000256" key="1">
    <source>
        <dbReference type="ARBA" id="ARBA00023002"/>
    </source>
</evidence>
<dbReference type="InterPro" id="IPR055170">
    <property type="entry name" value="GFO_IDH_MocA-like_dom"/>
</dbReference>
<evidence type="ECO:0000313" key="5">
    <source>
        <dbReference type="EMBL" id="MBB3930358.1"/>
    </source>
</evidence>
<dbReference type="Pfam" id="PF01408">
    <property type="entry name" value="GFO_IDH_MocA"/>
    <property type="match status" value="1"/>
</dbReference>
<sequence>MTSETRFALVGAGFIGRSHALAIHAANLAFPDLPLKARAHILAEDSEARATAAAARLGFDRATASWQEAVEQSDAVVIAVPGFLHFPIAEFALKNGKPVLCEKPVGLGTAEARRLATLAAETGTVNAVGFTYVRLPLVRHARDLIGSGAFGRVLQVRGRHFEDYLADPAAPHGWRLSQASAGRFGALGDLGYHILAMLRFLCGPIAELSGLARTFHTARPSPTGPRVVENEDYAAATLVFESGAVGTVETSRVALGRKMEVSFEIVCEGATIAFDAERMNELRIYEAGQSAEGQGFRTILANASHPDFAAFLPAPGHQIGFNDLKTIEIASFLRAIAAGQSLAPDLAEAARISALCDAILDSSASGGRIADPETHHPETRGSTAQ</sequence>
<dbReference type="Gene3D" id="3.40.50.720">
    <property type="entry name" value="NAD(P)-binding Rossmann-like Domain"/>
    <property type="match status" value="1"/>
</dbReference>
<evidence type="ECO:0000256" key="2">
    <source>
        <dbReference type="SAM" id="MobiDB-lite"/>
    </source>
</evidence>
<gene>
    <name evidence="5" type="ORF">GGR25_001397</name>
</gene>
<dbReference type="PANTHER" id="PTHR43818">
    <property type="entry name" value="BCDNA.GH03377"/>
    <property type="match status" value="1"/>
</dbReference>
<dbReference type="InterPro" id="IPR050463">
    <property type="entry name" value="Gfo/Idh/MocA_oxidrdct_glycsds"/>
</dbReference>
<evidence type="ECO:0000313" key="6">
    <source>
        <dbReference type="Proteomes" id="UP000553963"/>
    </source>
</evidence>
<dbReference type="AlphaFoldDB" id="A0A840ALY7"/>
<feature type="domain" description="GFO/IDH/MocA-like oxidoreductase" evidence="4">
    <location>
        <begin position="138"/>
        <end position="272"/>
    </location>
</feature>
<keyword evidence="6" id="KW-1185">Reference proteome</keyword>
<reference evidence="5 6" key="1">
    <citation type="submission" date="2020-08" db="EMBL/GenBank/DDBJ databases">
        <title>Genomic Encyclopedia of Type Strains, Phase IV (KMG-IV): sequencing the most valuable type-strain genomes for metagenomic binning, comparative biology and taxonomic classification.</title>
        <authorList>
            <person name="Goeker M."/>
        </authorList>
    </citation>
    <scope>NUCLEOTIDE SEQUENCE [LARGE SCALE GENOMIC DNA]</scope>
    <source>
        <strain evidence="5 6">DSM 25966</strain>
    </source>
</reference>
<proteinExistence type="predicted"/>
<dbReference type="SUPFAM" id="SSF55347">
    <property type="entry name" value="Glyceraldehyde-3-phosphate dehydrogenase-like, C-terminal domain"/>
    <property type="match status" value="1"/>
</dbReference>
<comment type="caution">
    <text evidence="5">The sequence shown here is derived from an EMBL/GenBank/DDBJ whole genome shotgun (WGS) entry which is preliminary data.</text>
</comment>
<dbReference type="SUPFAM" id="SSF51735">
    <property type="entry name" value="NAD(P)-binding Rossmann-fold domains"/>
    <property type="match status" value="1"/>
</dbReference>
<dbReference type="Pfam" id="PF22725">
    <property type="entry name" value="GFO_IDH_MocA_C3"/>
    <property type="match status" value="1"/>
</dbReference>
<dbReference type="GO" id="GO:0016491">
    <property type="term" value="F:oxidoreductase activity"/>
    <property type="evidence" value="ECO:0007669"/>
    <property type="project" value="UniProtKB-KW"/>
</dbReference>
<accession>A0A840ALY7</accession>
<keyword evidence="1" id="KW-0560">Oxidoreductase</keyword>
<evidence type="ECO:0000259" key="3">
    <source>
        <dbReference type="Pfam" id="PF01408"/>
    </source>
</evidence>
<dbReference type="Gene3D" id="3.30.360.10">
    <property type="entry name" value="Dihydrodipicolinate Reductase, domain 2"/>
    <property type="match status" value="1"/>
</dbReference>
<protein>
    <submittedName>
        <fullName evidence="5">Putative dehydrogenase</fullName>
    </submittedName>
</protein>
<organism evidence="5 6">
    <name type="scientific">Kaistia hirudinis</name>
    <dbReference type="NCBI Taxonomy" id="1293440"/>
    <lineage>
        <taxon>Bacteria</taxon>
        <taxon>Pseudomonadati</taxon>
        <taxon>Pseudomonadota</taxon>
        <taxon>Alphaproteobacteria</taxon>
        <taxon>Hyphomicrobiales</taxon>
        <taxon>Kaistiaceae</taxon>
        <taxon>Kaistia</taxon>
    </lineage>
</organism>
<name>A0A840ALY7_9HYPH</name>
<evidence type="ECO:0000259" key="4">
    <source>
        <dbReference type="Pfam" id="PF22725"/>
    </source>
</evidence>
<dbReference type="RefSeq" id="WP_183398025.1">
    <property type="nucleotide sequence ID" value="NZ_JACIDS010000002.1"/>
</dbReference>
<dbReference type="GO" id="GO:0000166">
    <property type="term" value="F:nucleotide binding"/>
    <property type="evidence" value="ECO:0007669"/>
    <property type="project" value="InterPro"/>
</dbReference>
<feature type="compositionally biased region" description="Basic and acidic residues" evidence="2">
    <location>
        <begin position="370"/>
        <end position="379"/>
    </location>
</feature>
<dbReference type="PANTHER" id="PTHR43818:SF11">
    <property type="entry name" value="BCDNA.GH03377"/>
    <property type="match status" value="1"/>
</dbReference>
<feature type="region of interest" description="Disordered" evidence="2">
    <location>
        <begin position="366"/>
        <end position="385"/>
    </location>
</feature>